<accession>A0A494WCN2</accession>
<reference evidence="1 2" key="1">
    <citation type="submission" date="2018-05" db="EMBL/GenBank/DDBJ databases">
        <title>Complete Genome Sequence of the Nonylphenol-Degrading Bacterium Sphingobium amiense DSM 16289T.</title>
        <authorList>
            <person name="Ootsuka M."/>
            <person name="Nishizawa T."/>
            <person name="Ohta H."/>
        </authorList>
    </citation>
    <scope>NUCLEOTIDE SEQUENCE [LARGE SCALE GENOMIC DNA]</scope>
    <source>
        <strain evidence="1 2">DSM 16289</strain>
    </source>
</reference>
<dbReference type="KEGG" id="sami:SAMIE_1015600"/>
<organism evidence="1 2">
    <name type="scientific">Sphingobium amiense</name>
    <dbReference type="NCBI Taxonomy" id="135719"/>
    <lineage>
        <taxon>Bacteria</taxon>
        <taxon>Pseudomonadati</taxon>
        <taxon>Pseudomonadota</taxon>
        <taxon>Alphaproteobacteria</taxon>
        <taxon>Sphingomonadales</taxon>
        <taxon>Sphingomonadaceae</taxon>
        <taxon>Sphingobium</taxon>
    </lineage>
</organism>
<dbReference type="Proteomes" id="UP000279959">
    <property type="component" value="Chromosome"/>
</dbReference>
<dbReference type="AlphaFoldDB" id="A0A494WCN2"/>
<dbReference type="EMBL" id="AP018664">
    <property type="protein sequence ID" value="BBD98059.1"/>
    <property type="molecule type" value="Genomic_DNA"/>
</dbReference>
<protein>
    <submittedName>
        <fullName evidence="1">Uncharacterized protein</fullName>
    </submittedName>
</protein>
<sequence length="620" mass="64881">MELINPAGFTKRQADKWGISRGMPITPEKRGALPTLTAADDTGFVQAAIDEALAYNLPVQLNRLYRVGGISISGTAVGFSLSGPSGVQQKRGAGPQGGFIPSANGQEFLLRLGAPNSGNTGTFGCEQTVLNGLTFFGDDRTFTKGMLHGLNATQVSLRFCSWRRARGPAVYGNRLEDFSCWDPQMCMLGGSDGRAGGICFGDLPIGGSIGSNRVYVVGGRFEFIDGPHIGIDPAATSAWVSTLDINGGTKFEVGDINASNDGAAATYGANRGNYPVFDFRAGAMESTSLGGNRTSVFIKDYFISRASEADYILATGPCDDMVLENGHFSASSSGAFKLVRVRDQAGNPCSARNLVFRNHGVRETGGGGSITRTYEFDNANYYPAVLELPIDDGRLGAINAINKMTDDFIPMSQIAAIPSGNGGVTAGRRMIPDPAPTTDPALSFAGSVMAVYDSAATDIAFLASNDLSANRVLGLSAARSGRVRIWVRAKASDNTKTRVVRIDDANGTLAASASASMGTTWSWIPLIVNLAAVSGPLRLRAQATTGQIIYIDGIRIESIAAPVTATTAELTSATSVVNTTLKEVGRVVYNTTTGKPVYATGTAATSAWNDAAGALAHTPA</sequence>
<keyword evidence="2" id="KW-1185">Reference proteome</keyword>
<dbReference type="RefSeq" id="WP_126516782.1">
    <property type="nucleotide sequence ID" value="NZ_AP018664.1"/>
</dbReference>
<proteinExistence type="predicted"/>
<name>A0A494WCN2_9SPHN</name>
<gene>
    <name evidence="1" type="ORF">SAMIE_1015600</name>
</gene>
<evidence type="ECO:0000313" key="2">
    <source>
        <dbReference type="Proteomes" id="UP000279959"/>
    </source>
</evidence>
<evidence type="ECO:0000313" key="1">
    <source>
        <dbReference type="EMBL" id="BBD98059.1"/>
    </source>
</evidence>